<proteinExistence type="inferred from homology"/>
<feature type="transmembrane region" description="Helical" evidence="15">
    <location>
        <begin position="55"/>
        <end position="73"/>
    </location>
</feature>
<keyword evidence="9 15" id="KW-1133">Transmembrane helix</keyword>
<dbReference type="GO" id="GO:0016020">
    <property type="term" value="C:membrane"/>
    <property type="evidence" value="ECO:0007669"/>
    <property type="project" value="UniProtKB-SubCell"/>
</dbReference>
<evidence type="ECO:0000256" key="2">
    <source>
        <dbReference type="ARBA" id="ARBA00007866"/>
    </source>
</evidence>
<dbReference type="EMBL" id="QEKW01000012">
    <property type="protein sequence ID" value="PVZ06856.1"/>
    <property type="molecule type" value="Genomic_DNA"/>
</dbReference>
<dbReference type="Gene3D" id="1.10.287.90">
    <property type="match status" value="1"/>
</dbReference>
<evidence type="ECO:0000256" key="4">
    <source>
        <dbReference type="ARBA" id="ARBA00022448"/>
    </source>
</evidence>
<dbReference type="InterPro" id="IPR002429">
    <property type="entry name" value="CcO_II-like_C"/>
</dbReference>
<dbReference type="PANTHER" id="PTHR22888:SF9">
    <property type="entry name" value="CYTOCHROME C OXIDASE SUBUNIT 2"/>
    <property type="match status" value="1"/>
</dbReference>
<dbReference type="PROSITE" id="PS50857">
    <property type="entry name" value="COX2_CUA"/>
    <property type="match status" value="1"/>
</dbReference>
<keyword evidence="6" id="KW-0479">Metal-binding</keyword>
<name>A0A2U1F3V6_9PSEU</name>
<comment type="subcellular location">
    <subcellularLocation>
        <location evidence="1">Membrane</location>
        <topology evidence="1">Multi-pass membrane protein</topology>
    </subcellularLocation>
</comment>
<evidence type="ECO:0000256" key="10">
    <source>
        <dbReference type="ARBA" id="ARBA00023008"/>
    </source>
</evidence>
<dbReference type="PROSITE" id="PS00078">
    <property type="entry name" value="COX2"/>
    <property type="match status" value="1"/>
</dbReference>
<protein>
    <recommendedName>
        <fullName evidence="3">cytochrome-c oxidase</fullName>
        <ecNumber evidence="3">7.1.1.9</ecNumber>
    </recommendedName>
    <alternativeName>
        <fullName evidence="13">Cytochrome aa3 subunit 2</fullName>
    </alternativeName>
</protein>
<evidence type="ECO:0000256" key="6">
    <source>
        <dbReference type="ARBA" id="ARBA00022723"/>
    </source>
</evidence>
<evidence type="ECO:0000256" key="5">
    <source>
        <dbReference type="ARBA" id="ARBA00022692"/>
    </source>
</evidence>
<keyword evidence="10" id="KW-0186">Copper</keyword>
<dbReference type="Pfam" id="PF00116">
    <property type="entry name" value="COX2"/>
    <property type="match status" value="1"/>
</dbReference>
<dbReference type="InterPro" id="IPR001505">
    <property type="entry name" value="Copper_CuA"/>
</dbReference>
<feature type="transmembrane region" description="Helical" evidence="15">
    <location>
        <begin position="12"/>
        <end position="35"/>
    </location>
</feature>
<evidence type="ECO:0000256" key="7">
    <source>
        <dbReference type="ARBA" id="ARBA00022967"/>
    </source>
</evidence>
<dbReference type="GO" id="GO:0042773">
    <property type="term" value="P:ATP synthesis coupled electron transport"/>
    <property type="evidence" value="ECO:0007669"/>
    <property type="project" value="TreeGrafter"/>
</dbReference>
<evidence type="ECO:0000256" key="3">
    <source>
        <dbReference type="ARBA" id="ARBA00012949"/>
    </source>
</evidence>
<accession>A0A2U1F3V6</accession>
<comment type="catalytic activity">
    <reaction evidence="14">
        <text>4 Fe(II)-[cytochrome c] + O2 + 8 H(+)(in) = 4 Fe(III)-[cytochrome c] + 2 H2O + 4 H(+)(out)</text>
        <dbReference type="Rhea" id="RHEA:11436"/>
        <dbReference type="Rhea" id="RHEA-COMP:10350"/>
        <dbReference type="Rhea" id="RHEA-COMP:14399"/>
        <dbReference type="ChEBI" id="CHEBI:15377"/>
        <dbReference type="ChEBI" id="CHEBI:15378"/>
        <dbReference type="ChEBI" id="CHEBI:15379"/>
        <dbReference type="ChEBI" id="CHEBI:29033"/>
        <dbReference type="ChEBI" id="CHEBI:29034"/>
        <dbReference type="EC" id="7.1.1.9"/>
    </reaction>
</comment>
<feature type="domain" description="Cytochrome oxidase subunit II copper A binding" evidence="16">
    <location>
        <begin position="90"/>
        <end position="212"/>
    </location>
</feature>
<keyword evidence="11 15" id="KW-0472">Membrane</keyword>
<evidence type="ECO:0000259" key="16">
    <source>
        <dbReference type="PROSITE" id="PS50857"/>
    </source>
</evidence>
<evidence type="ECO:0000256" key="14">
    <source>
        <dbReference type="ARBA" id="ARBA00047816"/>
    </source>
</evidence>
<evidence type="ECO:0000313" key="18">
    <source>
        <dbReference type="Proteomes" id="UP000245639"/>
    </source>
</evidence>
<reference evidence="17 18" key="1">
    <citation type="submission" date="2018-04" db="EMBL/GenBank/DDBJ databases">
        <title>Genomic Encyclopedia of Type Strains, Phase IV (KMG-IV): sequencing the most valuable type-strain genomes for metagenomic binning, comparative biology and taxonomic classification.</title>
        <authorList>
            <person name="Goeker M."/>
        </authorList>
    </citation>
    <scope>NUCLEOTIDE SEQUENCE [LARGE SCALE GENOMIC DNA]</scope>
    <source>
        <strain evidence="17 18">DSM 45771</strain>
    </source>
</reference>
<evidence type="ECO:0000256" key="12">
    <source>
        <dbReference type="ARBA" id="ARBA00024688"/>
    </source>
</evidence>
<evidence type="ECO:0000256" key="9">
    <source>
        <dbReference type="ARBA" id="ARBA00022989"/>
    </source>
</evidence>
<dbReference type="GO" id="GO:0005507">
    <property type="term" value="F:copper ion binding"/>
    <property type="evidence" value="ECO:0007669"/>
    <property type="project" value="InterPro"/>
</dbReference>
<comment type="caution">
    <text evidence="17">The sequence shown here is derived from an EMBL/GenBank/DDBJ whole genome shotgun (WGS) entry which is preliminary data.</text>
</comment>
<evidence type="ECO:0000256" key="15">
    <source>
        <dbReference type="SAM" id="Phobius"/>
    </source>
</evidence>
<dbReference type="AlphaFoldDB" id="A0A2U1F3V6"/>
<keyword evidence="8" id="KW-0249">Electron transport</keyword>
<keyword evidence="5 15" id="KW-0812">Transmembrane</keyword>
<evidence type="ECO:0000256" key="1">
    <source>
        <dbReference type="ARBA" id="ARBA00004141"/>
    </source>
</evidence>
<dbReference type="InterPro" id="IPR045187">
    <property type="entry name" value="CcO_II"/>
</dbReference>
<dbReference type="RefSeq" id="WP_116709894.1">
    <property type="nucleotide sequence ID" value="NZ_QEKW01000012.1"/>
</dbReference>
<keyword evidence="7" id="KW-1278">Translocase</keyword>
<dbReference type="SUPFAM" id="SSF49503">
    <property type="entry name" value="Cupredoxins"/>
    <property type="match status" value="1"/>
</dbReference>
<organism evidence="17 18">
    <name type="scientific">Actinomycetospora cinnamomea</name>
    <dbReference type="NCBI Taxonomy" id="663609"/>
    <lineage>
        <taxon>Bacteria</taxon>
        <taxon>Bacillati</taxon>
        <taxon>Actinomycetota</taxon>
        <taxon>Actinomycetes</taxon>
        <taxon>Pseudonocardiales</taxon>
        <taxon>Pseudonocardiaceae</taxon>
        <taxon>Actinomycetospora</taxon>
    </lineage>
</organism>
<dbReference type="GO" id="GO:0004129">
    <property type="term" value="F:cytochrome-c oxidase activity"/>
    <property type="evidence" value="ECO:0007669"/>
    <property type="project" value="UniProtKB-EC"/>
</dbReference>
<dbReference type="PRINTS" id="PR01166">
    <property type="entry name" value="CYCOXIDASEII"/>
</dbReference>
<keyword evidence="4" id="KW-0813">Transport</keyword>
<dbReference type="Proteomes" id="UP000245639">
    <property type="component" value="Unassembled WGS sequence"/>
</dbReference>
<dbReference type="EC" id="7.1.1.9" evidence="3"/>
<sequence>MSFLPIFRDIFLLEIVIASVVFAVIAVLLAVSLWRRRAGAGRPPSSRADNMPLEIGYAVALLGIAIFLVVVTANANGRQAQRQEAVLAAADVVTVDVTGFQWCWEFAHRDGPVTVTGACAEDPATRPTLVVPVGRPVELRLTSRDVVHAMWIPDLALKSDVYPDHTNVLATTFDHAGTWLGKCSEFCGTHHPTMEFFIRAVSEQEYQQYLASGGASV</sequence>
<dbReference type="OrthoDB" id="9781261at2"/>
<comment type="function">
    <text evidence="12">Subunits I and II form the functional core of the enzyme complex. Electrons originating in cytochrome c are transferred via heme a and Cu(A) to the binuclear center formed by heme a3 and Cu(B).</text>
</comment>
<dbReference type="PANTHER" id="PTHR22888">
    <property type="entry name" value="CYTOCHROME C OXIDASE, SUBUNIT II"/>
    <property type="match status" value="1"/>
</dbReference>
<comment type="similarity">
    <text evidence="2">Belongs to the cytochrome c oxidase subunit 2 family.</text>
</comment>
<dbReference type="Gene3D" id="2.60.40.420">
    <property type="entry name" value="Cupredoxins - blue copper proteins"/>
    <property type="match status" value="1"/>
</dbReference>
<evidence type="ECO:0000256" key="11">
    <source>
        <dbReference type="ARBA" id="ARBA00023136"/>
    </source>
</evidence>
<dbReference type="InterPro" id="IPR008972">
    <property type="entry name" value="Cupredoxin"/>
</dbReference>
<evidence type="ECO:0000256" key="8">
    <source>
        <dbReference type="ARBA" id="ARBA00022982"/>
    </source>
</evidence>
<dbReference type="InterPro" id="IPR036257">
    <property type="entry name" value="Cyt_c_oxidase_su2_TM_sf"/>
</dbReference>
<keyword evidence="18" id="KW-1185">Reference proteome</keyword>
<evidence type="ECO:0000313" key="17">
    <source>
        <dbReference type="EMBL" id="PVZ06856.1"/>
    </source>
</evidence>
<evidence type="ECO:0000256" key="13">
    <source>
        <dbReference type="ARBA" id="ARBA00031399"/>
    </source>
</evidence>
<gene>
    <name evidence="17" type="ORF">C8D89_11249</name>
</gene>